<proteinExistence type="predicted"/>
<dbReference type="PANTHER" id="PTHR34702">
    <property type="entry name" value="NA(+)/H(+) ANTIPORTER SUBUNIT F1"/>
    <property type="match status" value="1"/>
</dbReference>
<comment type="subcellular location">
    <subcellularLocation>
        <location evidence="1">Cell membrane</location>
        <topology evidence="1">Multi-pass membrane protein</topology>
    </subcellularLocation>
</comment>
<feature type="transmembrane region" description="Helical" evidence="7">
    <location>
        <begin position="68"/>
        <end position="90"/>
    </location>
</feature>
<dbReference type="EMBL" id="JBHUDJ010000015">
    <property type="protein sequence ID" value="MFD1589420.1"/>
    <property type="molecule type" value="Genomic_DNA"/>
</dbReference>
<evidence type="ECO:0000256" key="3">
    <source>
        <dbReference type="ARBA" id="ARBA00022475"/>
    </source>
</evidence>
<comment type="caution">
    <text evidence="8">The sequence shown here is derived from an EMBL/GenBank/DDBJ whole genome shotgun (WGS) entry which is preliminary data.</text>
</comment>
<dbReference type="PANTHER" id="PTHR34702:SF1">
    <property type="entry name" value="NA(+)_H(+) ANTIPORTER SUBUNIT F"/>
    <property type="match status" value="1"/>
</dbReference>
<evidence type="ECO:0000313" key="9">
    <source>
        <dbReference type="Proteomes" id="UP001597119"/>
    </source>
</evidence>
<dbReference type="Pfam" id="PF04066">
    <property type="entry name" value="MrpF_PhaF"/>
    <property type="match status" value="1"/>
</dbReference>
<dbReference type="RefSeq" id="WP_247381132.1">
    <property type="nucleotide sequence ID" value="NZ_JALLGV010000009.1"/>
</dbReference>
<evidence type="ECO:0000256" key="4">
    <source>
        <dbReference type="ARBA" id="ARBA00022692"/>
    </source>
</evidence>
<accession>A0ABD6CIL7</accession>
<protein>
    <submittedName>
        <fullName evidence="8">Cation:proton antiporter</fullName>
    </submittedName>
</protein>
<dbReference type="InterPro" id="IPR007208">
    <property type="entry name" value="MrpF/PhaF-like"/>
</dbReference>
<evidence type="ECO:0000256" key="7">
    <source>
        <dbReference type="SAM" id="Phobius"/>
    </source>
</evidence>
<keyword evidence="5 7" id="KW-1133">Transmembrane helix</keyword>
<feature type="transmembrane region" description="Helical" evidence="7">
    <location>
        <begin position="12"/>
        <end position="29"/>
    </location>
</feature>
<dbReference type="AlphaFoldDB" id="A0ABD6CIL7"/>
<reference evidence="8 9" key="1">
    <citation type="journal article" date="2019" name="Int. J. Syst. Evol. Microbiol.">
        <title>The Global Catalogue of Microorganisms (GCM) 10K type strain sequencing project: providing services to taxonomists for standard genome sequencing and annotation.</title>
        <authorList>
            <consortium name="The Broad Institute Genomics Platform"/>
            <consortium name="The Broad Institute Genome Sequencing Center for Infectious Disease"/>
            <person name="Wu L."/>
            <person name="Ma J."/>
        </authorList>
    </citation>
    <scope>NUCLEOTIDE SEQUENCE [LARGE SCALE GENOMIC DNA]</scope>
    <source>
        <strain evidence="8 9">CGMCC 1.12125</strain>
    </source>
</reference>
<organism evidence="8 9">
    <name type="scientific">Halorientalis brevis</name>
    <dbReference type="NCBI Taxonomy" id="1126241"/>
    <lineage>
        <taxon>Archaea</taxon>
        <taxon>Methanobacteriati</taxon>
        <taxon>Methanobacteriota</taxon>
        <taxon>Stenosarchaea group</taxon>
        <taxon>Halobacteria</taxon>
        <taxon>Halobacteriales</taxon>
        <taxon>Haloarculaceae</taxon>
        <taxon>Halorientalis</taxon>
    </lineage>
</organism>
<keyword evidence="9" id="KW-1185">Reference proteome</keyword>
<dbReference type="Proteomes" id="UP001597119">
    <property type="component" value="Unassembled WGS sequence"/>
</dbReference>
<evidence type="ECO:0000256" key="1">
    <source>
        <dbReference type="ARBA" id="ARBA00004651"/>
    </source>
</evidence>
<keyword evidence="6 7" id="KW-0472">Membrane</keyword>
<sequence length="96" mass="9877">MSGTEPALVDDAMVAAAVAVIALALLAFHRVIRGPTLPDRVVAVNGIGTATVVVLTFLAVGLDESGLLDIALVYALLNFLLSIGLAKYAIERGGFL</sequence>
<name>A0ABD6CIL7_9EURY</name>
<evidence type="ECO:0000256" key="2">
    <source>
        <dbReference type="ARBA" id="ARBA00022448"/>
    </source>
</evidence>
<evidence type="ECO:0000256" key="6">
    <source>
        <dbReference type="ARBA" id="ARBA00023136"/>
    </source>
</evidence>
<keyword evidence="3" id="KW-1003">Cell membrane</keyword>
<dbReference type="GO" id="GO:0005886">
    <property type="term" value="C:plasma membrane"/>
    <property type="evidence" value="ECO:0007669"/>
    <property type="project" value="UniProtKB-SubCell"/>
</dbReference>
<gene>
    <name evidence="8" type="ORF">ACFR9U_20790</name>
</gene>
<keyword evidence="2" id="KW-0813">Transport</keyword>
<feature type="transmembrane region" description="Helical" evidence="7">
    <location>
        <begin position="41"/>
        <end position="62"/>
    </location>
</feature>
<dbReference type="NCBIfam" id="NF009244">
    <property type="entry name" value="PRK12599.1-3"/>
    <property type="match status" value="1"/>
</dbReference>
<keyword evidence="4 7" id="KW-0812">Transmembrane</keyword>
<evidence type="ECO:0000256" key="5">
    <source>
        <dbReference type="ARBA" id="ARBA00022989"/>
    </source>
</evidence>
<evidence type="ECO:0000313" key="8">
    <source>
        <dbReference type="EMBL" id="MFD1589420.1"/>
    </source>
</evidence>